<gene>
    <name evidence="2" type="ORF">N7603_06990</name>
</gene>
<sequence length="195" mass="22702">MKKAKKVSKSTWLYQNRLKIFIVLFFIVLPVIFIPSIYILKYADSKPVLFDDKKADVISLEDLKLFDIDYTITHVRLPNTESTGGYYRFNYELTKLESVNPINNIKIQFQLSTRWAKYTEVSTEQAATLNQTKTVQMNFNYDMDTPILPFVEAKGPYLYAKISYDEVILGTSYARVVYVHLPYNLVRDNTQIIPA</sequence>
<organism evidence="2 3">
    <name type="scientific">Paracholeplasma vituli</name>
    <dbReference type="NCBI Taxonomy" id="69473"/>
    <lineage>
        <taxon>Bacteria</taxon>
        <taxon>Bacillati</taxon>
        <taxon>Mycoplasmatota</taxon>
        <taxon>Mollicutes</taxon>
        <taxon>Acholeplasmatales</taxon>
        <taxon>Acholeplasmataceae</taxon>
        <taxon>Paracholeplasma</taxon>
    </lineage>
</organism>
<proteinExistence type="predicted"/>
<dbReference type="Proteomes" id="UP001209076">
    <property type="component" value="Unassembled WGS sequence"/>
</dbReference>
<dbReference type="RefSeq" id="WP_262096707.1">
    <property type="nucleotide sequence ID" value="NZ_JAOEGN010000013.1"/>
</dbReference>
<evidence type="ECO:0000313" key="2">
    <source>
        <dbReference type="EMBL" id="MCU0105399.1"/>
    </source>
</evidence>
<accession>A0ABT2PWR6</accession>
<name>A0ABT2PWR6_9MOLU</name>
<reference evidence="3" key="1">
    <citation type="submission" date="2023-07" db="EMBL/GenBank/DDBJ databases">
        <title>Novel Mycoplasma species identified in domestic and wild animals.</title>
        <authorList>
            <person name="Volokhov D.V."/>
            <person name="Furtak V.A."/>
            <person name="Zagorodnyaya T.A."/>
        </authorList>
    </citation>
    <scope>NUCLEOTIDE SEQUENCE [LARGE SCALE GENOMIC DNA]</scope>
    <source>
        <strain evidence="3">92-19</strain>
    </source>
</reference>
<dbReference type="EMBL" id="JAOEGN010000013">
    <property type="protein sequence ID" value="MCU0105399.1"/>
    <property type="molecule type" value="Genomic_DNA"/>
</dbReference>
<comment type="caution">
    <text evidence="2">The sequence shown here is derived from an EMBL/GenBank/DDBJ whole genome shotgun (WGS) entry which is preliminary data.</text>
</comment>
<keyword evidence="3" id="KW-1185">Reference proteome</keyword>
<keyword evidence="1" id="KW-1133">Transmembrane helix</keyword>
<protein>
    <submittedName>
        <fullName evidence="2">Uncharacterized protein</fullName>
    </submittedName>
</protein>
<evidence type="ECO:0000313" key="3">
    <source>
        <dbReference type="Proteomes" id="UP001209076"/>
    </source>
</evidence>
<keyword evidence="1" id="KW-0472">Membrane</keyword>
<keyword evidence="1" id="KW-0812">Transmembrane</keyword>
<evidence type="ECO:0000256" key="1">
    <source>
        <dbReference type="SAM" id="Phobius"/>
    </source>
</evidence>
<feature type="transmembrane region" description="Helical" evidence="1">
    <location>
        <begin position="20"/>
        <end position="40"/>
    </location>
</feature>